<comment type="caution">
    <text evidence="2">The sequence shown here is derived from an EMBL/GenBank/DDBJ whole genome shotgun (WGS) entry which is preliminary data.</text>
</comment>
<reference evidence="2 3" key="1">
    <citation type="submission" date="2018-07" db="EMBL/GenBank/DDBJ databases">
        <title>Halomonas rutogse sp. nov., isolated from Lake TangqianCo on Tibetan Plateau.</title>
        <authorList>
            <person name="Lu H."/>
            <person name="Xing P."/>
            <person name="Wu Q."/>
        </authorList>
    </citation>
    <scope>NUCLEOTIDE SEQUENCE [LARGE SCALE GENOMIC DNA]</scope>
    <source>
        <strain evidence="2 3">TQ8S</strain>
    </source>
</reference>
<accession>A0A368U501</accession>
<sequence>MPDSATSSRIVPDVDQSLTGRHLRPRRGPSLWPIWLMICLLLVAVAGAGAVAWYERERLLQEMNRLSGEISNMHARLDSGDGDTEDTLSFLQAQVVTLFQEQEQLAETISGTRQELYAFLTDSDELVSAESLDTLDQQLERLRENAQVRDSQLAAIHVSLDALERAGVEGRQRLVEEVTHLEQLLDSRSQLIEEEMTALQESLTTRQTALEESMTQRLDALDQALAEVDAGLDEELVQRIDTLESEVRQVRQAQLAFSAQLEMLR</sequence>
<keyword evidence="1" id="KW-0472">Membrane</keyword>
<proteinExistence type="predicted"/>
<name>A0A368U501_9GAMM</name>
<feature type="transmembrane region" description="Helical" evidence="1">
    <location>
        <begin position="32"/>
        <end position="54"/>
    </location>
</feature>
<organism evidence="2 3">
    <name type="scientific">Vreelandella rituensis</name>
    <dbReference type="NCBI Taxonomy" id="2282306"/>
    <lineage>
        <taxon>Bacteria</taxon>
        <taxon>Pseudomonadati</taxon>
        <taxon>Pseudomonadota</taxon>
        <taxon>Gammaproteobacteria</taxon>
        <taxon>Oceanospirillales</taxon>
        <taxon>Halomonadaceae</taxon>
        <taxon>Vreelandella</taxon>
    </lineage>
</organism>
<dbReference type="AlphaFoldDB" id="A0A368U501"/>
<keyword evidence="1" id="KW-0812">Transmembrane</keyword>
<dbReference type="EMBL" id="QPIJ01000018">
    <property type="protein sequence ID" value="RCV92095.1"/>
    <property type="molecule type" value="Genomic_DNA"/>
</dbReference>
<dbReference type="RefSeq" id="WP_114486693.1">
    <property type="nucleotide sequence ID" value="NZ_CBCSHM010000021.1"/>
</dbReference>
<keyword evidence="1" id="KW-1133">Transmembrane helix</keyword>
<evidence type="ECO:0000256" key="1">
    <source>
        <dbReference type="SAM" id="Phobius"/>
    </source>
</evidence>
<evidence type="ECO:0000313" key="3">
    <source>
        <dbReference type="Proteomes" id="UP000253204"/>
    </source>
</evidence>
<keyword evidence="3" id="KW-1185">Reference proteome</keyword>
<protein>
    <submittedName>
        <fullName evidence="2">Uncharacterized protein</fullName>
    </submittedName>
</protein>
<dbReference type="Proteomes" id="UP000253204">
    <property type="component" value="Unassembled WGS sequence"/>
</dbReference>
<gene>
    <name evidence="2" type="ORF">DU506_09455</name>
</gene>
<dbReference type="OrthoDB" id="6156094at2"/>
<evidence type="ECO:0000313" key="2">
    <source>
        <dbReference type="EMBL" id="RCV92095.1"/>
    </source>
</evidence>